<sequence length="161" mass="17561">MEARINMANEIVLTPEGKQKLEEELHFLETEKRAEVGERIRVAREFGDISENSEYDDAKNEQGLMEARIAQINDILSNAVLVEAPKRSNRVNIGSTVTVDMGGRERVFTIVGAAEADVSSGKISNESPVGAALLGGKKGDHFTAEGPTGRVIEMDIVKIEH</sequence>
<evidence type="ECO:0000256" key="6">
    <source>
        <dbReference type="ARBA" id="ARBA00024916"/>
    </source>
</evidence>
<keyword evidence="13" id="KW-1185">Reference proteome</keyword>
<dbReference type="EMBL" id="ACUX02000019">
    <property type="protein sequence ID" value="EEZ60424.1"/>
    <property type="molecule type" value="Genomic_DNA"/>
</dbReference>
<dbReference type="HAMAP" id="MF_00105">
    <property type="entry name" value="GreA_GreB"/>
    <property type="match status" value="1"/>
</dbReference>
<evidence type="ECO:0000256" key="8">
    <source>
        <dbReference type="HAMAP-Rule" id="MF_00105"/>
    </source>
</evidence>
<dbReference type="GO" id="GO:0032784">
    <property type="term" value="P:regulation of DNA-templated transcription elongation"/>
    <property type="evidence" value="ECO:0007669"/>
    <property type="project" value="UniProtKB-UniRule"/>
</dbReference>
<evidence type="ECO:0000256" key="9">
    <source>
        <dbReference type="RuleBase" id="RU000556"/>
    </source>
</evidence>
<dbReference type="InterPro" id="IPR028624">
    <property type="entry name" value="Tscrpt_elong_fac_GreA/B"/>
</dbReference>
<dbReference type="AlphaFoldDB" id="D0WJ76"/>
<evidence type="ECO:0000313" key="12">
    <source>
        <dbReference type="EMBL" id="EEZ60424.1"/>
    </source>
</evidence>
<dbReference type="HOGENOM" id="CLU_101379_2_1_11"/>
<dbReference type="SUPFAM" id="SSF54534">
    <property type="entry name" value="FKBP-like"/>
    <property type="match status" value="1"/>
</dbReference>
<keyword evidence="12" id="KW-0251">Elongation factor</keyword>
<dbReference type="GO" id="GO:0070063">
    <property type="term" value="F:RNA polymerase binding"/>
    <property type="evidence" value="ECO:0007669"/>
    <property type="project" value="InterPro"/>
</dbReference>
<dbReference type="GO" id="GO:0003746">
    <property type="term" value="F:translation elongation factor activity"/>
    <property type="evidence" value="ECO:0007669"/>
    <property type="project" value="UniProtKB-KW"/>
</dbReference>
<dbReference type="InterPro" id="IPR001437">
    <property type="entry name" value="Tscrpt_elong_fac_GreA/B_C"/>
</dbReference>
<dbReference type="InterPro" id="IPR022691">
    <property type="entry name" value="Tscrpt_elong_fac_GreA/B_N"/>
</dbReference>
<feature type="domain" description="Transcription elongation factor GreA/GreB C-terminal" evidence="10">
    <location>
        <begin position="88"/>
        <end position="160"/>
    </location>
</feature>
<evidence type="ECO:0000256" key="3">
    <source>
        <dbReference type="ARBA" id="ARBA00023015"/>
    </source>
</evidence>
<evidence type="ECO:0000256" key="5">
    <source>
        <dbReference type="ARBA" id="ARBA00023163"/>
    </source>
</evidence>
<evidence type="ECO:0000259" key="10">
    <source>
        <dbReference type="Pfam" id="PF01272"/>
    </source>
</evidence>
<dbReference type="InterPro" id="IPR036805">
    <property type="entry name" value="Tscrpt_elong_fac_GreA/B_N_sf"/>
</dbReference>
<comment type="caution">
    <text evidence="12">The sequence shown here is derived from an EMBL/GenBank/DDBJ whole genome shotgun (WGS) entry which is preliminary data.</text>
</comment>
<evidence type="ECO:0000313" key="13">
    <source>
        <dbReference type="Proteomes" id="UP000006001"/>
    </source>
</evidence>
<dbReference type="InterPro" id="IPR036953">
    <property type="entry name" value="GreA/GreB_C_sf"/>
</dbReference>
<reference evidence="12" key="1">
    <citation type="submission" date="2009-10" db="EMBL/GenBank/DDBJ databases">
        <authorList>
            <person name="Weinstock G."/>
            <person name="Sodergren E."/>
            <person name="Clifton S."/>
            <person name="Fulton L."/>
            <person name="Fulton B."/>
            <person name="Courtney L."/>
            <person name="Fronick C."/>
            <person name="Harrison M."/>
            <person name="Strong C."/>
            <person name="Farmer C."/>
            <person name="Delahaunty K."/>
            <person name="Markovic C."/>
            <person name="Hall O."/>
            <person name="Minx P."/>
            <person name="Tomlinson C."/>
            <person name="Mitreva M."/>
            <person name="Nelson J."/>
            <person name="Hou S."/>
            <person name="Wollam A."/>
            <person name="Pepin K.H."/>
            <person name="Johnson M."/>
            <person name="Bhonagiri V."/>
            <person name="Nash W.E."/>
            <person name="Warren W."/>
            <person name="Chinwalla A."/>
            <person name="Mardis E.R."/>
            <person name="Wilson R.K."/>
        </authorList>
    </citation>
    <scope>NUCLEOTIDE SEQUENCE [LARGE SCALE GENOMIC DNA]</scope>
    <source>
        <strain evidence="12">ATCC 700122</strain>
    </source>
</reference>
<feature type="domain" description="Transcription elongation factor GreA/GreB N-terminal" evidence="11">
    <location>
        <begin position="11"/>
        <end position="80"/>
    </location>
</feature>
<organism evidence="12 13">
    <name type="scientific">Slackia exigua (strain ATCC 700122 / DSM 15923 / CIP 105133 / JCM 11022 / KCTC 5966 / S-7)</name>
    <dbReference type="NCBI Taxonomy" id="649764"/>
    <lineage>
        <taxon>Bacteria</taxon>
        <taxon>Bacillati</taxon>
        <taxon>Actinomycetota</taxon>
        <taxon>Coriobacteriia</taxon>
        <taxon>Eggerthellales</taxon>
        <taxon>Eggerthellaceae</taxon>
        <taxon>Slackia</taxon>
    </lineage>
</organism>
<dbReference type="GO" id="GO:0006354">
    <property type="term" value="P:DNA-templated transcription elongation"/>
    <property type="evidence" value="ECO:0007669"/>
    <property type="project" value="TreeGrafter"/>
</dbReference>
<evidence type="ECO:0000256" key="4">
    <source>
        <dbReference type="ARBA" id="ARBA00023125"/>
    </source>
</evidence>
<dbReference type="Gene3D" id="3.10.50.30">
    <property type="entry name" value="Transcription elongation factor, GreA/GreB, C-terminal domain"/>
    <property type="match status" value="1"/>
</dbReference>
<dbReference type="OrthoDB" id="9797227at2"/>
<evidence type="ECO:0000256" key="2">
    <source>
        <dbReference type="ARBA" id="ARBA00013729"/>
    </source>
</evidence>
<keyword evidence="5 8" id="KW-0804">Transcription</keyword>
<evidence type="ECO:0000256" key="7">
    <source>
        <dbReference type="ARBA" id="ARBA00030776"/>
    </source>
</evidence>
<dbReference type="PROSITE" id="PS00830">
    <property type="entry name" value="GREAB_2"/>
    <property type="match status" value="1"/>
</dbReference>
<dbReference type="SUPFAM" id="SSF46557">
    <property type="entry name" value="GreA transcript cleavage protein, N-terminal domain"/>
    <property type="match status" value="1"/>
</dbReference>
<dbReference type="Proteomes" id="UP000006001">
    <property type="component" value="Unassembled WGS sequence"/>
</dbReference>
<dbReference type="Pfam" id="PF03449">
    <property type="entry name" value="GreA_GreB_N"/>
    <property type="match status" value="1"/>
</dbReference>
<accession>D0WJ76</accession>
<keyword evidence="3 8" id="KW-0805">Transcription regulation</keyword>
<evidence type="ECO:0000259" key="11">
    <source>
        <dbReference type="Pfam" id="PF03449"/>
    </source>
</evidence>
<comment type="similarity">
    <text evidence="1 8 9">Belongs to the GreA/GreB family.</text>
</comment>
<dbReference type="PROSITE" id="PS00829">
    <property type="entry name" value="GREAB_1"/>
    <property type="match status" value="1"/>
</dbReference>
<dbReference type="PANTHER" id="PTHR30437">
    <property type="entry name" value="TRANSCRIPTION ELONGATION FACTOR GREA"/>
    <property type="match status" value="1"/>
</dbReference>
<dbReference type="eggNOG" id="COG0782">
    <property type="taxonomic scope" value="Bacteria"/>
</dbReference>
<dbReference type="NCBIfam" id="TIGR01462">
    <property type="entry name" value="greA"/>
    <property type="match status" value="1"/>
</dbReference>
<dbReference type="NCBIfam" id="NF001263">
    <property type="entry name" value="PRK00226.1-4"/>
    <property type="match status" value="1"/>
</dbReference>
<evidence type="ECO:0000256" key="1">
    <source>
        <dbReference type="ARBA" id="ARBA00008213"/>
    </source>
</evidence>
<dbReference type="PIRSF" id="PIRSF006092">
    <property type="entry name" value="GreA_GreB"/>
    <property type="match status" value="1"/>
</dbReference>
<keyword evidence="12" id="KW-0648">Protein biosynthesis</keyword>
<dbReference type="GO" id="GO:0003677">
    <property type="term" value="F:DNA binding"/>
    <property type="evidence" value="ECO:0007669"/>
    <property type="project" value="UniProtKB-UniRule"/>
</dbReference>
<dbReference type="InterPro" id="IPR023459">
    <property type="entry name" value="Tscrpt_elong_fac_GreA/B_fam"/>
</dbReference>
<dbReference type="FunFam" id="1.10.287.180:FF:000001">
    <property type="entry name" value="Transcription elongation factor GreA"/>
    <property type="match status" value="1"/>
</dbReference>
<protein>
    <recommendedName>
        <fullName evidence="2 8">Transcription elongation factor GreA</fullName>
    </recommendedName>
    <alternativeName>
        <fullName evidence="7 8">Transcript cleavage factor GreA</fullName>
    </alternativeName>
</protein>
<dbReference type="Pfam" id="PF01272">
    <property type="entry name" value="GreA_GreB"/>
    <property type="match status" value="1"/>
</dbReference>
<dbReference type="InterPro" id="IPR018151">
    <property type="entry name" value="TF_GreA/GreB_CS"/>
</dbReference>
<dbReference type="InterPro" id="IPR006359">
    <property type="entry name" value="Tscrpt_elong_fac_GreA"/>
</dbReference>
<dbReference type="STRING" id="649764.HMPREF0762_01901"/>
<keyword evidence="4 8" id="KW-0238">DNA-binding</keyword>
<gene>
    <name evidence="8" type="primary">greA</name>
    <name evidence="12" type="ORF">HMPREF0762_01901</name>
</gene>
<name>D0WJ76_SLAES</name>
<dbReference type="PANTHER" id="PTHR30437:SF4">
    <property type="entry name" value="TRANSCRIPTION ELONGATION FACTOR GREA"/>
    <property type="match status" value="1"/>
</dbReference>
<comment type="function">
    <text evidence="6 8 9">Necessary for efficient RNA polymerase transcription elongation past template-encoded arresting sites. The arresting sites in DNA have the property of trapping a certain fraction of elongating RNA polymerases that pass through, resulting in locked ternary complexes. Cleavage of the nascent transcript by cleavage factors such as GreA or GreB allows the resumption of elongation from the new 3'terminus. GreA releases sequences of 2 to 3 nucleotides.</text>
</comment>
<dbReference type="Gene3D" id="1.10.287.180">
    <property type="entry name" value="Transcription elongation factor, GreA/GreB, N-terminal domain"/>
    <property type="match status" value="1"/>
</dbReference>
<proteinExistence type="inferred from homology"/>